<evidence type="ECO:0000313" key="1">
    <source>
        <dbReference type="EMBL" id="OBZ79754.1"/>
    </source>
</evidence>
<sequence length="282" mass="30579">MVIKDRCAISPPTQVTMPSGTQAIALRLPAVRGSAPGPYYQVQSSGHSTSIAVAPKTIIAFPTDAFTHCLQSPALQHSLQIQLPEVATERSHNLATEGDIERAAAVYLLHDVNLIIENLLINQLHIDAAKIECVGQSTTGTSRPDIKYTVNGKTFLVVEYKRTNALRDNDWTHAALVKPGRTAEQIIKNIPKGVQTALTDNAGVVSKQASKYSSQCGLVLLCNYQDTIVLDFTPGAHNARWNDLTDPVKYFFSDGQRITHKQLLLAALVYGLRKVGVLGANG</sequence>
<dbReference type="STRING" id="5627.A0A1C7MXD0"/>
<proteinExistence type="predicted"/>
<dbReference type="AlphaFoldDB" id="A0A1C7MXD0"/>
<protein>
    <submittedName>
        <fullName evidence="1">Uncharacterized protein</fullName>
    </submittedName>
</protein>
<gene>
    <name evidence="1" type="ORF">A0H81_01327</name>
</gene>
<dbReference type="OrthoDB" id="2896980at2759"/>
<dbReference type="Proteomes" id="UP000092993">
    <property type="component" value="Unassembled WGS sequence"/>
</dbReference>
<comment type="caution">
    <text evidence="1">The sequence shown here is derived from an EMBL/GenBank/DDBJ whole genome shotgun (WGS) entry which is preliminary data.</text>
</comment>
<keyword evidence="2" id="KW-1185">Reference proteome</keyword>
<name>A0A1C7MXD0_GRIFR</name>
<reference evidence="1 2" key="1">
    <citation type="submission" date="2016-03" db="EMBL/GenBank/DDBJ databases">
        <title>Whole genome sequencing of Grifola frondosa 9006-11.</title>
        <authorList>
            <person name="Min B."/>
            <person name="Park H."/>
            <person name="Kim J.-G."/>
            <person name="Cho H."/>
            <person name="Oh Y.-L."/>
            <person name="Kong W.-S."/>
            <person name="Choi I.-G."/>
        </authorList>
    </citation>
    <scope>NUCLEOTIDE SEQUENCE [LARGE SCALE GENOMIC DNA]</scope>
    <source>
        <strain evidence="1 2">9006-11</strain>
    </source>
</reference>
<evidence type="ECO:0000313" key="2">
    <source>
        <dbReference type="Proteomes" id="UP000092993"/>
    </source>
</evidence>
<organism evidence="1 2">
    <name type="scientific">Grifola frondosa</name>
    <name type="common">Maitake</name>
    <name type="synonym">Polyporus frondosus</name>
    <dbReference type="NCBI Taxonomy" id="5627"/>
    <lineage>
        <taxon>Eukaryota</taxon>
        <taxon>Fungi</taxon>
        <taxon>Dikarya</taxon>
        <taxon>Basidiomycota</taxon>
        <taxon>Agaricomycotina</taxon>
        <taxon>Agaricomycetes</taxon>
        <taxon>Polyporales</taxon>
        <taxon>Grifolaceae</taxon>
        <taxon>Grifola</taxon>
    </lineage>
</organism>
<dbReference type="EMBL" id="LUGG01000001">
    <property type="protein sequence ID" value="OBZ79754.1"/>
    <property type="molecule type" value="Genomic_DNA"/>
</dbReference>
<accession>A0A1C7MXD0</accession>